<evidence type="ECO:0000259" key="9">
    <source>
        <dbReference type="Pfam" id="PF00909"/>
    </source>
</evidence>
<dbReference type="InterPro" id="IPR029020">
    <property type="entry name" value="Ammonium/urea_transptr"/>
</dbReference>
<dbReference type="Gene3D" id="1.10.3430.10">
    <property type="entry name" value="Ammonium transporter AmtB like domains"/>
    <property type="match status" value="1"/>
</dbReference>
<dbReference type="GO" id="GO:0005886">
    <property type="term" value="C:plasma membrane"/>
    <property type="evidence" value="ECO:0007669"/>
    <property type="project" value="UniProtKB-SubCell"/>
</dbReference>
<dbReference type="SUPFAM" id="SSF111352">
    <property type="entry name" value="Ammonium transporter"/>
    <property type="match status" value="1"/>
</dbReference>
<keyword evidence="11" id="KW-1185">Reference proteome</keyword>
<dbReference type="EMBL" id="CAXITT010000332">
    <property type="protein sequence ID" value="CAL1539214.1"/>
    <property type="molecule type" value="Genomic_DNA"/>
</dbReference>
<keyword evidence="6 8" id="KW-0472">Membrane</keyword>
<comment type="similarity">
    <text evidence="2 8">Belongs to the ammonia transporter channel (TC 1.A.11.2) family.</text>
</comment>
<dbReference type="InterPro" id="IPR024041">
    <property type="entry name" value="NH4_transpt_AmtB-like_dom"/>
</dbReference>
<comment type="caution">
    <text evidence="8">Lacks conserved residue(s) required for the propagation of feature annotation.</text>
</comment>
<reference evidence="10 11" key="1">
    <citation type="submission" date="2024-04" db="EMBL/GenBank/DDBJ databases">
        <authorList>
            <consortium name="Genoscope - CEA"/>
            <person name="William W."/>
        </authorList>
    </citation>
    <scope>NUCLEOTIDE SEQUENCE [LARGE SCALE GENOMIC DNA]</scope>
</reference>
<comment type="subcellular location">
    <subcellularLocation>
        <location evidence="8">Cell membrane</location>
        <topology evidence="8">Multi-pass membrane protein</topology>
    </subcellularLocation>
    <subcellularLocation>
        <location evidence="1">Membrane</location>
        <topology evidence="1">Multi-pass membrane protein</topology>
    </subcellularLocation>
</comment>
<gene>
    <name evidence="10" type="ORF">GSLYS_00013033001</name>
</gene>
<feature type="transmembrane region" description="Helical" evidence="8">
    <location>
        <begin position="6"/>
        <end position="23"/>
    </location>
</feature>
<evidence type="ECO:0000313" key="11">
    <source>
        <dbReference type="Proteomes" id="UP001497497"/>
    </source>
</evidence>
<feature type="transmembrane region" description="Helical" evidence="8">
    <location>
        <begin position="155"/>
        <end position="172"/>
    </location>
</feature>
<dbReference type="FunFam" id="1.10.3430.10:FF:000008">
    <property type="entry name" value="Ammonium transporter"/>
    <property type="match status" value="1"/>
</dbReference>
<evidence type="ECO:0000256" key="8">
    <source>
        <dbReference type="RuleBase" id="RU362002"/>
    </source>
</evidence>
<feature type="transmembrane region" description="Helical" evidence="8">
    <location>
        <begin position="283"/>
        <end position="304"/>
    </location>
</feature>
<comment type="caution">
    <text evidence="10">The sequence shown here is derived from an EMBL/GenBank/DDBJ whole genome shotgun (WGS) entry which is preliminary data.</text>
</comment>
<accession>A0AAV2HYE6</accession>
<keyword evidence="5 8" id="KW-1133">Transmembrane helix</keyword>
<dbReference type="PANTHER" id="PTHR11730">
    <property type="entry name" value="AMMONIUM TRANSPORTER"/>
    <property type="match status" value="1"/>
</dbReference>
<keyword evidence="3 8" id="KW-0813">Transport</keyword>
<name>A0AAV2HYE6_LYMST</name>
<organism evidence="10 11">
    <name type="scientific">Lymnaea stagnalis</name>
    <name type="common">Great pond snail</name>
    <name type="synonym">Helix stagnalis</name>
    <dbReference type="NCBI Taxonomy" id="6523"/>
    <lineage>
        <taxon>Eukaryota</taxon>
        <taxon>Metazoa</taxon>
        <taxon>Spiralia</taxon>
        <taxon>Lophotrochozoa</taxon>
        <taxon>Mollusca</taxon>
        <taxon>Gastropoda</taxon>
        <taxon>Heterobranchia</taxon>
        <taxon>Euthyneura</taxon>
        <taxon>Panpulmonata</taxon>
        <taxon>Hygrophila</taxon>
        <taxon>Lymnaeoidea</taxon>
        <taxon>Lymnaeidae</taxon>
        <taxon>Lymnaea</taxon>
    </lineage>
</organism>
<dbReference type="PANTHER" id="PTHR11730:SF58">
    <property type="entry name" value="AMMONIUM TRANSPORTER"/>
    <property type="match status" value="1"/>
</dbReference>
<evidence type="ECO:0000256" key="7">
    <source>
        <dbReference type="ARBA" id="ARBA00023177"/>
    </source>
</evidence>
<dbReference type="Proteomes" id="UP001497497">
    <property type="component" value="Unassembled WGS sequence"/>
</dbReference>
<feature type="transmembrane region" description="Helical" evidence="8">
    <location>
        <begin position="115"/>
        <end position="135"/>
    </location>
</feature>
<feature type="transmembrane region" description="Helical" evidence="8">
    <location>
        <begin position="193"/>
        <end position="215"/>
    </location>
</feature>
<evidence type="ECO:0000256" key="6">
    <source>
        <dbReference type="ARBA" id="ARBA00023136"/>
    </source>
</evidence>
<protein>
    <recommendedName>
        <fullName evidence="8">Ammonium transporter</fullName>
    </recommendedName>
</protein>
<feature type="transmembrane region" description="Helical" evidence="8">
    <location>
        <begin position="350"/>
        <end position="375"/>
    </location>
</feature>
<evidence type="ECO:0000256" key="1">
    <source>
        <dbReference type="ARBA" id="ARBA00004141"/>
    </source>
</evidence>
<evidence type="ECO:0000313" key="10">
    <source>
        <dbReference type="EMBL" id="CAL1539214.1"/>
    </source>
</evidence>
<proteinExistence type="inferred from homology"/>
<evidence type="ECO:0000256" key="5">
    <source>
        <dbReference type="ARBA" id="ARBA00022989"/>
    </source>
</evidence>
<dbReference type="GO" id="GO:0097272">
    <property type="term" value="P:ammonium homeostasis"/>
    <property type="evidence" value="ECO:0007669"/>
    <property type="project" value="TreeGrafter"/>
</dbReference>
<feature type="non-terminal residue" evidence="10">
    <location>
        <position position="1"/>
    </location>
</feature>
<dbReference type="AlphaFoldDB" id="A0AAV2HYE6"/>
<dbReference type="NCBIfam" id="TIGR00836">
    <property type="entry name" value="amt"/>
    <property type="match status" value="1"/>
</dbReference>
<feature type="transmembrane region" description="Helical" evidence="8">
    <location>
        <begin position="311"/>
        <end position="330"/>
    </location>
</feature>
<feature type="transmembrane region" description="Helical" evidence="8">
    <location>
        <begin position="227"/>
        <end position="247"/>
    </location>
</feature>
<feature type="domain" description="Ammonium transporter AmtB-like" evidence="9">
    <location>
        <begin position="5"/>
        <end position="401"/>
    </location>
</feature>
<evidence type="ECO:0000256" key="2">
    <source>
        <dbReference type="ARBA" id="ARBA00005887"/>
    </source>
</evidence>
<evidence type="ECO:0000256" key="4">
    <source>
        <dbReference type="ARBA" id="ARBA00022692"/>
    </source>
</evidence>
<keyword evidence="7 8" id="KW-0924">Ammonia transport</keyword>
<feature type="transmembrane region" description="Helical" evidence="8">
    <location>
        <begin position="254"/>
        <end position="277"/>
    </location>
</feature>
<sequence>DDATWLLTSAFIIFTMQSGFGLLESGCVSSKNEVNIMAKNVADVVFGGMSYWMLGYGLSYGDSSGTNGFCGIGKFFIDPGDATMGVEFSRFFFQSSFATTATTIVSGSIAERTRYVAYIVFSFFNTFVFCIPAHWVWSENGWLNRMGVVDVAGDGPVHLVGGAVSLVAAIMIKPRAKRFTSEDDHEMGSPSGSLLGLFVLWWGWLAFNCGSTYGISGGKWKLASRAAATTLMAGISGGIIGTLGSFLINKKKFLIPWIINGTLGGLVSITASCAVTGVWESLVIGSIGAVLVLLTDVLLVKLHIDDPVSAIAVHFTGGVWGLLATGLFVHKDTITFNFAERPGVVQGGGFHMLGIQALAVVSITVWSVLMGGAILKAIDVTVGLRLSAEDEELGADMAEHNIR</sequence>
<dbReference type="Pfam" id="PF00909">
    <property type="entry name" value="Ammonium_transp"/>
    <property type="match status" value="1"/>
</dbReference>
<dbReference type="GO" id="GO:0008519">
    <property type="term" value="F:ammonium channel activity"/>
    <property type="evidence" value="ECO:0007669"/>
    <property type="project" value="InterPro"/>
</dbReference>
<evidence type="ECO:0000256" key="3">
    <source>
        <dbReference type="ARBA" id="ARBA00022448"/>
    </source>
</evidence>
<dbReference type="InterPro" id="IPR001905">
    <property type="entry name" value="Ammonium_transpt"/>
</dbReference>
<keyword evidence="4 8" id="KW-0812">Transmembrane</keyword>